<gene>
    <name evidence="6" type="ORF">LVY72_12730</name>
</gene>
<dbReference type="Gene3D" id="2.30.42.10">
    <property type="match status" value="1"/>
</dbReference>
<keyword evidence="2" id="KW-0645">Protease</keyword>
<evidence type="ECO:0000313" key="7">
    <source>
        <dbReference type="Proteomes" id="UP001165368"/>
    </source>
</evidence>
<comment type="similarity">
    <text evidence="1">Belongs to the peptidase S1C family.</text>
</comment>
<dbReference type="Pfam" id="PF13180">
    <property type="entry name" value="PDZ_2"/>
    <property type="match status" value="1"/>
</dbReference>
<organism evidence="6 7">
    <name type="scientific">Arthrobacter hankyongi</name>
    <dbReference type="NCBI Taxonomy" id="2904801"/>
    <lineage>
        <taxon>Bacteria</taxon>
        <taxon>Bacillati</taxon>
        <taxon>Actinomycetota</taxon>
        <taxon>Actinomycetes</taxon>
        <taxon>Micrococcales</taxon>
        <taxon>Micrococcaceae</taxon>
        <taxon>Arthrobacter</taxon>
    </lineage>
</organism>
<evidence type="ECO:0000256" key="2">
    <source>
        <dbReference type="ARBA" id="ARBA00022670"/>
    </source>
</evidence>
<protein>
    <submittedName>
        <fullName evidence="6">Trypsin-like peptidase domain-containing protein</fullName>
    </submittedName>
</protein>
<dbReference type="Proteomes" id="UP001165368">
    <property type="component" value="Unassembled WGS sequence"/>
</dbReference>
<comment type="caution">
    <text evidence="6">The sequence shown here is derived from an EMBL/GenBank/DDBJ whole genome shotgun (WGS) entry which is preliminary data.</text>
</comment>
<dbReference type="InterPro" id="IPR036034">
    <property type="entry name" value="PDZ_sf"/>
</dbReference>
<dbReference type="InterPro" id="IPR001478">
    <property type="entry name" value="PDZ"/>
</dbReference>
<dbReference type="InterPro" id="IPR051201">
    <property type="entry name" value="Chloro_Bact_Ser_Proteases"/>
</dbReference>
<feature type="region of interest" description="Disordered" evidence="4">
    <location>
        <begin position="319"/>
        <end position="348"/>
    </location>
</feature>
<dbReference type="SUPFAM" id="SSF50156">
    <property type="entry name" value="PDZ domain-like"/>
    <property type="match status" value="1"/>
</dbReference>
<accession>A0ABS9L7W5</accession>
<evidence type="ECO:0000313" key="6">
    <source>
        <dbReference type="EMBL" id="MCG2622766.1"/>
    </source>
</evidence>
<feature type="compositionally biased region" description="Low complexity" evidence="4">
    <location>
        <begin position="82"/>
        <end position="99"/>
    </location>
</feature>
<dbReference type="PRINTS" id="PR00834">
    <property type="entry name" value="PROTEASES2C"/>
</dbReference>
<dbReference type="PANTHER" id="PTHR43343">
    <property type="entry name" value="PEPTIDASE S12"/>
    <property type="match status" value="1"/>
</dbReference>
<feature type="domain" description="PDZ" evidence="5">
    <location>
        <begin position="418"/>
        <end position="508"/>
    </location>
</feature>
<dbReference type="PROSITE" id="PS50106">
    <property type="entry name" value="PDZ"/>
    <property type="match status" value="1"/>
</dbReference>
<keyword evidence="3" id="KW-0378">Hydrolase</keyword>
<evidence type="ECO:0000259" key="5">
    <source>
        <dbReference type="PROSITE" id="PS50106"/>
    </source>
</evidence>
<proteinExistence type="inferred from homology"/>
<sequence>MSENLQDPADRPVPPQPQKPPSGPAEAAAPPVPASDPQHTQPIAPMANQTRPIGPVSEETGNAPRQQDGWYRPDGPAPAAAPGPSEHGAPGYGAYAPGASFHGPGDGQVPGAGHTPRTAAFQAAKPSSRKRFGTGTLVAGMLLAGLAGGAVAVGSQSLTAGSPVAIAPAAQSGQLIVNNTDSVNEITAAAAKASPSVVTISVSGGSSGGSGSGIILDTEGHILTNTHVVTLGGSVSDPTVEVRTQDGQVHKATVVGTDPLSDLAVIKIDASGLTPVAFADSDKLNVGDTAIAIGSPLGLSGTVTDGIISTLNRTISVSSSAVPENSGDNSQSNPQDQFNFQFPGQEQGQSNNKGSIYLNVMQTDAAINHGNSGGALVNTAGELIGVNVAIASSSQDSGSIGVGFAIPSNYAQRVAKELIADGKASHGYLGVSVTAQAAESSSQNTQFSVGAAVADVVSGSPAADAGIRKGDVITDVENRPIEDSQSLTAAIREHTSGSKVAVTVVRDGQQRKLDVTLGETPKS</sequence>
<evidence type="ECO:0000256" key="1">
    <source>
        <dbReference type="ARBA" id="ARBA00010541"/>
    </source>
</evidence>
<dbReference type="InterPro" id="IPR001940">
    <property type="entry name" value="Peptidase_S1C"/>
</dbReference>
<reference evidence="6" key="1">
    <citation type="submission" date="2022-01" db="EMBL/GenBank/DDBJ databases">
        <authorList>
            <person name="Jo J.-H."/>
            <person name="Im W.-T."/>
        </authorList>
    </citation>
    <scope>NUCLEOTIDE SEQUENCE</scope>
    <source>
        <strain evidence="6">I2-34</strain>
    </source>
</reference>
<feature type="compositionally biased region" description="Pro residues" evidence="4">
    <location>
        <begin position="11"/>
        <end position="23"/>
    </location>
</feature>
<dbReference type="InterPro" id="IPR043504">
    <property type="entry name" value="Peptidase_S1_PA_chymotrypsin"/>
</dbReference>
<name>A0ABS9L7W5_9MICC</name>
<dbReference type="InterPro" id="IPR009003">
    <property type="entry name" value="Peptidase_S1_PA"/>
</dbReference>
<dbReference type="Pfam" id="PF13365">
    <property type="entry name" value="Trypsin_2"/>
    <property type="match status" value="1"/>
</dbReference>
<dbReference type="PANTHER" id="PTHR43343:SF3">
    <property type="entry name" value="PROTEASE DO-LIKE 8, CHLOROPLASTIC"/>
    <property type="match status" value="1"/>
</dbReference>
<evidence type="ECO:0000256" key="4">
    <source>
        <dbReference type="SAM" id="MobiDB-lite"/>
    </source>
</evidence>
<dbReference type="Gene3D" id="2.40.10.10">
    <property type="entry name" value="Trypsin-like serine proteases"/>
    <property type="match status" value="2"/>
</dbReference>
<dbReference type="SUPFAM" id="SSF50494">
    <property type="entry name" value="Trypsin-like serine proteases"/>
    <property type="match status" value="1"/>
</dbReference>
<dbReference type="SMART" id="SM00228">
    <property type="entry name" value="PDZ"/>
    <property type="match status" value="1"/>
</dbReference>
<dbReference type="EMBL" id="JAKLTQ010000008">
    <property type="protein sequence ID" value="MCG2622766.1"/>
    <property type="molecule type" value="Genomic_DNA"/>
</dbReference>
<keyword evidence="7" id="KW-1185">Reference proteome</keyword>
<feature type="region of interest" description="Disordered" evidence="4">
    <location>
        <begin position="1"/>
        <end position="128"/>
    </location>
</feature>
<evidence type="ECO:0000256" key="3">
    <source>
        <dbReference type="ARBA" id="ARBA00022801"/>
    </source>
</evidence>
<dbReference type="RefSeq" id="WP_237821385.1">
    <property type="nucleotide sequence ID" value="NZ_JAKLTQ010000008.1"/>
</dbReference>